<proteinExistence type="predicted"/>
<dbReference type="Gene3D" id="1.20.5.170">
    <property type="match status" value="1"/>
</dbReference>
<dbReference type="InterPro" id="IPR021833">
    <property type="entry name" value="DUF3425"/>
</dbReference>
<dbReference type="PANTHER" id="PTHR37012:SF7">
    <property type="entry name" value="B-ZIP TRANSCRIPTION FACTOR (EUROFUNG)-RELATED"/>
    <property type="match status" value="1"/>
</dbReference>
<feature type="compositionally biased region" description="Low complexity" evidence="1">
    <location>
        <begin position="100"/>
        <end position="117"/>
    </location>
</feature>
<dbReference type="AlphaFoldDB" id="A0AA38WXS6"/>
<dbReference type="CDD" id="cd14686">
    <property type="entry name" value="bZIP"/>
    <property type="match status" value="1"/>
</dbReference>
<feature type="region of interest" description="Disordered" evidence="1">
    <location>
        <begin position="100"/>
        <end position="132"/>
    </location>
</feature>
<reference evidence="2" key="1">
    <citation type="submission" date="2022-10" db="EMBL/GenBank/DDBJ databases">
        <title>Culturing micro-colonial fungi from biological soil crusts in the Mojave desert and describing Neophaeococcomyces mojavensis, and introducing the new genera and species Taxawa tesnikishii.</title>
        <authorList>
            <person name="Kurbessoian T."/>
            <person name="Stajich J.E."/>
        </authorList>
    </citation>
    <scope>NUCLEOTIDE SEQUENCE</scope>
    <source>
        <strain evidence="2">TK_41</strain>
    </source>
</reference>
<feature type="compositionally biased region" description="Acidic residues" evidence="1">
    <location>
        <begin position="510"/>
        <end position="526"/>
    </location>
</feature>
<keyword evidence="3" id="KW-1185">Reference proteome</keyword>
<feature type="region of interest" description="Disordered" evidence="1">
    <location>
        <begin position="481"/>
        <end position="542"/>
    </location>
</feature>
<dbReference type="Proteomes" id="UP001172673">
    <property type="component" value="Unassembled WGS sequence"/>
</dbReference>
<dbReference type="EMBL" id="JAPDRK010000023">
    <property type="protein sequence ID" value="KAJ9603118.1"/>
    <property type="molecule type" value="Genomic_DNA"/>
</dbReference>
<feature type="region of interest" description="Disordered" evidence="1">
    <location>
        <begin position="1"/>
        <end position="42"/>
    </location>
</feature>
<comment type="caution">
    <text evidence="2">The sequence shown here is derived from an EMBL/GenBank/DDBJ whole genome shotgun (WGS) entry which is preliminary data.</text>
</comment>
<evidence type="ECO:0000313" key="3">
    <source>
        <dbReference type="Proteomes" id="UP001172673"/>
    </source>
</evidence>
<feature type="compositionally biased region" description="Basic and acidic residues" evidence="1">
    <location>
        <begin position="1"/>
        <end position="36"/>
    </location>
</feature>
<evidence type="ECO:0000256" key="1">
    <source>
        <dbReference type="SAM" id="MobiDB-lite"/>
    </source>
</evidence>
<dbReference type="PANTHER" id="PTHR37012">
    <property type="entry name" value="B-ZIP TRANSCRIPTION FACTOR (EUROFUNG)-RELATED"/>
    <property type="match status" value="1"/>
</dbReference>
<feature type="compositionally biased region" description="Basic and acidic residues" evidence="1">
    <location>
        <begin position="498"/>
        <end position="509"/>
    </location>
</feature>
<gene>
    <name evidence="2" type="ORF">H2200_012413</name>
</gene>
<organism evidence="2 3">
    <name type="scientific">Cladophialophora chaetospira</name>
    <dbReference type="NCBI Taxonomy" id="386627"/>
    <lineage>
        <taxon>Eukaryota</taxon>
        <taxon>Fungi</taxon>
        <taxon>Dikarya</taxon>
        <taxon>Ascomycota</taxon>
        <taxon>Pezizomycotina</taxon>
        <taxon>Eurotiomycetes</taxon>
        <taxon>Chaetothyriomycetidae</taxon>
        <taxon>Chaetothyriales</taxon>
        <taxon>Herpotrichiellaceae</taxon>
        <taxon>Cladophialophora</taxon>
    </lineage>
</organism>
<dbReference type="Pfam" id="PF11905">
    <property type="entry name" value="DUF3425"/>
    <property type="match status" value="1"/>
</dbReference>
<evidence type="ECO:0008006" key="4">
    <source>
        <dbReference type="Google" id="ProtNLM"/>
    </source>
</evidence>
<name>A0AA38WXS6_9EURO</name>
<evidence type="ECO:0000313" key="2">
    <source>
        <dbReference type="EMBL" id="KAJ9603118.1"/>
    </source>
</evidence>
<sequence>MVADNERPNSMEAIKSPEVESPSKRIMKKRESDRACQRLSRQRKKSRVAYLEELVDQMKVSEASGQMGVFIQRILQLQAENDSLQGKLKAIENILLPPRTQTQAQAEAAPPAAQGTTNEDTRNLSPGNAIPAVEFPSHQQQTHATAACEDPERLKLQNESMFPQPSLSYLQSGISQVLENDVPHIWQESSSMPTAEPPPRPYLGVPSPTESIRTLPSSINRSCECGHAMALGRSNLNHWHHSNATLGAWMKRPSLVSELQNVDLYYEDTPVRAVIEGWDAVERRGIVHPLWRLMRVMDEALFTQVEGSTNRLGLLITVSRLLRAHIDPSGRLYNELPRFYLESHGQGRYAYATNFLAWPAMRRALVSREHQYCSNRFWRFFIKSMQMKWQLEFRDCYHYNAIESVYTVSPTFLSALGDLQNLGVKRDFLEHYPEFRNMIVAVDEIPPSISTTLPGCLFNRDVAEGLLTTAYNATPIPTLASGSDQSPLSINDGCHSMPQRERAEGREVEGEGADESGNDEEEDGTEVEAQPFQMPSWGAPGQLPREVLVPELAPLFAGRDFL</sequence>
<accession>A0AA38WXS6</accession>
<protein>
    <recommendedName>
        <fullName evidence="4">BZIP transcription factor</fullName>
    </recommendedName>
</protein>